<reference evidence="1 2" key="1">
    <citation type="submission" date="2019-04" db="EMBL/GenBank/DDBJ databases">
        <title>Lampropedia sp YIM MLB12 draf genome.</title>
        <authorList>
            <person name="Wang Y.-X."/>
        </authorList>
    </citation>
    <scope>NUCLEOTIDE SEQUENCE [LARGE SCALE GENOMIC DNA]</scope>
    <source>
        <strain evidence="1 2">YIM MLB12</strain>
    </source>
</reference>
<name>A0A4S5BPH1_9BURK</name>
<organism evidence="1 2">
    <name type="scientific">Lampropedia aestuarii</name>
    <dbReference type="NCBI Taxonomy" id="2562762"/>
    <lineage>
        <taxon>Bacteria</taxon>
        <taxon>Pseudomonadati</taxon>
        <taxon>Pseudomonadota</taxon>
        <taxon>Betaproteobacteria</taxon>
        <taxon>Burkholderiales</taxon>
        <taxon>Comamonadaceae</taxon>
        <taxon>Lampropedia</taxon>
    </lineage>
</organism>
<evidence type="ECO:0000313" key="2">
    <source>
        <dbReference type="Proteomes" id="UP000306236"/>
    </source>
</evidence>
<dbReference type="EMBL" id="SSWX01000006">
    <property type="protein sequence ID" value="THJ34597.1"/>
    <property type="molecule type" value="Genomic_DNA"/>
</dbReference>
<dbReference type="InterPro" id="IPR018247">
    <property type="entry name" value="EF_Hand_1_Ca_BS"/>
</dbReference>
<protein>
    <submittedName>
        <fullName evidence="1">DUF937 domain-containing protein</fullName>
    </submittedName>
</protein>
<dbReference type="Proteomes" id="UP000306236">
    <property type="component" value="Unassembled WGS sequence"/>
</dbReference>
<gene>
    <name evidence="1" type="ORF">E8K88_06340</name>
</gene>
<dbReference type="OrthoDB" id="8812842at2"/>
<proteinExistence type="predicted"/>
<dbReference type="PROSITE" id="PS00018">
    <property type="entry name" value="EF_HAND_1"/>
    <property type="match status" value="1"/>
</dbReference>
<dbReference type="AlphaFoldDB" id="A0A4S5BPH1"/>
<dbReference type="RefSeq" id="WP_136405807.1">
    <property type="nucleotide sequence ID" value="NZ_JARXRQ010000017.1"/>
</dbReference>
<evidence type="ECO:0000313" key="1">
    <source>
        <dbReference type="EMBL" id="THJ34597.1"/>
    </source>
</evidence>
<sequence length="239" mass="23687">MTTPSLTNDLLEQLRASSLGPLSQQLGVSEEQTDSAMTAALPLLLGALGGNAQNPAGAQALFGALQRDHQHTDKSTLQGGDAGGFDVASVLGALVGGGSQTGGAAGGLGGLLGGLLGGSQPPSGEQLNGGGILDHILGNKTAQVEGALGQATGLSSANISKLLTMLAPIVMAYLGRQVSTGKLSSPDELGQVLGQEKAQAQQQGGIAGGLLGAVFDQNGDGKLDMGDLLKLGGQFLNRR</sequence>
<comment type="caution">
    <text evidence="1">The sequence shown here is derived from an EMBL/GenBank/DDBJ whole genome shotgun (WGS) entry which is preliminary data.</text>
</comment>
<keyword evidence="2" id="KW-1185">Reference proteome</keyword>
<dbReference type="InterPro" id="IPR009282">
    <property type="entry name" value="DUF937"/>
</dbReference>
<accession>A0A4S5BPH1</accession>
<dbReference type="Pfam" id="PF06078">
    <property type="entry name" value="DUF937"/>
    <property type="match status" value="1"/>
</dbReference>